<feature type="transmembrane region" description="Helical" evidence="1">
    <location>
        <begin position="5"/>
        <end position="23"/>
    </location>
</feature>
<organism evidence="2 3">
    <name type="scientific">Mycetocola miduiensis</name>
    <dbReference type="NCBI Taxonomy" id="995034"/>
    <lineage>
        <taxon>Bacteria</taxon>
        <taxon>Bacillati</taxon>
        <taxon>Actinomycetota</taxon>
        <taxon>Actinomycetes</taxon>
        <taxon>Micrococcales</taxon>
        <taxon>Microbacteriaceae</taxon>
        <taxon>Mycetocola</taxon>
    </lineage>
</organism>
<reference evidence="3" key="1">
    <citation type="submission" date="2016-10" db="EMBL/GenBank/DDBJ databases">
        <authorList>
            <person name="Varghese N."/>
            <person name="Submissions S."/>
        </authorList>
    </citation>
    <scope>NUCLEOTIDE SEQUENCE [LARGE SCALE GENOMIC DNA]</scope>
    <source>
        <strain evidence="3">CGMCC 1.11101</strain>
    </source>
</reference>
<evidence type="ECO:0000313" key="2">
    <source>
        <dbReference type="EMBL" id="SFN38918.1"/>
    </source>
</evidence>
<dbReference type="Proteomes" id="UP000198867">
    <property type="component" value="Unassembled WGS sequence"/>
</dbReference>
<proteinExistence type="predicted"/>
<dbReference type="RefSeq" id="WP_090708226.1">
    <property type="nucleotide sequence ID" value="NZ_FOVM01000001.1"/>
</dbReference>
<keyword evidence="1" id="KW-1133">Transmembrane helix</keyword>
<dbReference type="InterPro" id="IPR021414">
    <property type="entry name" value="DUF3054"/>
</dbReference>
<dbReference type="AlphaFoldDB" id="A0A1I4YLI3"/>
<evidence type="ECO:0000256" key="1">
    <source>
        <dbReference type="SAM" id="Phobius"/>
    </source>
</evidence>
<feature type="transmembrane region" description="Helical" evidence="1">
    <location>
        <begin position="95"/>
        <end position="118"/>
    </location>
</feature>
<feature type="transmembrane region" description="Helical" evidence="1">
    <location>
        <begin position="63"/>
        <end position="83"/>
    </location>
</feature>
<sequence>MTARAWAVLALGIDLAATLLFVLVGRGNHNATSSILGLLTTWWPFVVALGFGWLVTRAWKRPFGILWPGVGIWIVTVAGGMLLRTASGQGTAVPFVLIATISVAVLLLGWRAIFTLVAGRSGKRAASREVPRKTERYP</sequence>
<feature type="transmembrane region" description="Helical" evidence="1">
    <location>
        <begin position="35"/>
        <end position="56"/>
    </location>
</feature>
<dbReference type="EMBL" id="FOVM01000001">
    <property type="protein sequence ID" value="SFN38918.1"/>
    <property type="molecule type" value="Genomic_DNA"/>
</dbReference>
<keyword evidence="1" id="KW-0812">Transmembrane</keyword>
<evidence type="ECO:0008006" key="4">
    <source>
        <dbReference type="Google" id="ProtNLM"/>
    </source>
</evidence>
<dbReference type="Pfam" id="PF11255">
    <property type="entry name" value="DUF3054"/>
    <property type="match status" value="1"/>
</dbReference>
<gene>
    <name evidence="2" type="ORF">SAMN05216219_0333</name>
</gene>
<protein>
    <recommendedName>
        <fullName evidence="4">DUF3054 domain-containing protein</fullName>
    </recommendedName>
</protein>
<keyword evidence="3" id="KW-1185">Reference proteome</keyword>
<dbReference type="OrthoDB" id="3698172at2"/>
<evidence type="ECO:0000313" key="3">
    <source>
        <dbReference type="Proteomes" id="UP000198867"/>
    </source>
</evidence>
<keyword evidence="1" id="KW-0472">Membrane</keyword>
<name>A0A1I4YLI3_9MICO</name>
<dbReference type="STRING" id="995034.SAMN05216219_0333"/>
<accession>A0A1I4YLI3</accession>